<dbReference type="PROSITE" id="PS51444">
    <property type="entry name" value="FH2"/>
    <property type="match status" value="1"/>
</dbReference>
<dbReference type="GO" id="GO:0003779">
    <property type="term" value="F:actin binding"/>
    <property type="evidence" value="ECO:0007669"/>
    <property type="project" value="InterPro"/>
</dbReference>
<dbReference type="OrthoDB" id="26518at2759"/>
<dbReference type="InterPro" id="IPR042201">
    <property type="entry name" value="FH2_Formin_sf"/>
</dbReference>
<feature type="region of interest" description="Disordered" evidence="1">
    <location>
        <begin position="905"/>
        <end position="935"/>
    </location>
</feature>
<feature type="region of interest" description="Disordered" evidence="1">
    <location>
        <begin position="846"/>
        <end position="882"/>
    </location>
</feature>
<feature type="compositionally biased region" description="Pro residues" evidence="1">
    <location>
        <begin position="263"/>
        <end position="283"/>
    </location>
</feature>
<dbReference type="InterPro" id="IPR014768">
    <property type="entry name" value="GBD/FH3_dom"/>
</dbReference>
<feature type="compositionally biased region" description="Polar residues" evidence="1">
    <location>
        <begin position="1117"/>
        <end position="1127"/>
    </location>
</feature>
<dbReference type="Gene3D" id="1.10.238.150">
    <property type="entry name" value="Formin, FH3 diaphanous domain"/>
    <property type="match status" value="1"/>
</dbReference>
<dbReference type="InterPro" id="IPR015425">
    <property type="entry name" value="FH2_Formin"/>
</dbReference>
<feature type="region of interest" description="Disordered" evidence="1">
    <location>
        <begin position="721"/>
        <end position="754"/>
    </location>
</feature>
<sequence length="1175" mass="131495">MDLNSLEYLIDDLVLGKRIQVIESLTKSLDASEHSFVLKVLEKYQQQRNIEYKYSWILEELRKDNVTSYETCLLFINKLLLSQSSLHDRVALRNELIGLGILKRFAEIRNSSSYRENVIQLIDEFDSLYESDRNAVEANHTDLGTPIEILSAILEKLRDSPAETHFVAALNYFLLIANVSSPTRITWPLLERIIGEAYSVRGIEEAERHRQKSKFDLEKAVKSETAQVCSSCGKNLEGNWDKMTPTSGVPSPSLPPQFESAPAPAPPPPAPAPPAPPPQPPQSCPNSLIIPPPPPPPPPALNFNSSLSLPKQPTKKLKSLLWNKLPPAKISTTVNVFNRLTDFQIDVDFNKMEEIFALDNKSLIKTDPSSEKKKSDEVSLLDGKRSLNISIFLRQFKRDNAEIVRLIAKNDKCLGAEKLKGLLKLLPDSTEIEILSSFNGDMSKLGNAEKFLLELMQLPNYKCRLESMAMLEDFKQQFNYLSHVLEVTITTAAEIRSSSLFPEFIRIVTVIGNRLNAGSYQGNASGFKISSLLKLTEVKATGSKINLLHFVIEEIEKKYSHLLSLPNDFNNLHYACQMDEEACLKDVTNFKRKIQQMNNYLQTTDQQVHKIFDQDFQVALERLKYLQNQIEKLEDVKLDLCTYLCEDASTFKFQECFSALNNFVEKFRKSNEENIKRREWDKKSEERKSRKLSIPNISTAPIELGGKSELEHVLESSNFSRTSSMRGSLNRRKKLSDRERSCSPGASPSPLPVITQPSVAALIAGSRSSVASTTSHDSGIDCENTAFSRMSIASNSSSGSDDSSIPVFLRNHNLRNKQTGCIEQSLDRQRKISPLSDDAFLRNASERRSQRGIRNHVNVEDVKSAIQATTTKKETSQKPLKDDDIETSISEKALLNHLSQPKKKYLDKTPASHKQSSIPDEISKTNSDSLISGIPRHNSIKDRRERDSRCFGQILHEESNSEPGPVAGVTKERLQRRLSGLSMLYSDIDHAQLMGRGTSVESIRCKNDLEVVCNIDLEQQSSGSSTPTLVRSGPLRSSAEPTKKPTVFERGGAGRKTIGASAFRENKKVANERSTNTSKLASRRNAISPKESKQPTTKSFTPTKSPKSVGNEVKRSFSVQRSVSDSAPKTDVFSRLTASTSSSRSRSKPTSIESSRASKVNRTNALNKQVKKSKQ</sequence>
<evidence type="ECO:0000259" key="3">
    <source>
        <dbReference type="PROSITE" id="PS51444"/>
    </source>
</evidence>
<feature type="region of interest" description="Disordered" evidence="1">
    <location>
        <begin position="232"/>
        <end position="309"/>
    </location>
</feature>
<feature type="domain" description="FH2" evidence="3">
    <location>
        <begin position="307"/>
        <end position="693"/>
    </location>
</feature>
<comment type="caution">
    <text evidence="4">The sequence shown here is derived from an EMBL/GenBank/DDBJ whole genome shotgun (WGS) entry which is preliminary data.</text>
</comment>
<feature type="compositionally biased region" description="Basic and acidic residues" evidence="1">
    <location>
        <begin position="871"/>
        <end position="882"/>
    </location>
</feature>
<organism evidence="4 5">
    <name type="scientific">Dimorphilus gyrociliatus</name>
    <dbReference type="NCBI Taxonomy" id="2664684"/>
    <lineage>
        <taxon>Eukaryota</taxon>
        <taxon>Metazoa</taxon>
        <taxon>Spiralia</taxon>
        <taxon>Lophotrochozoa</taxon>
        <taxon>Annelida</taxon>
        <taxon>Polychaeta</taxon>
        <taxon>Polychaeta incertae sedis</taxon>
        <taxon>Dinophilidae</taxon>
        <taxon>Dimorphilus</taxon>
    </lineage>
</organism>
<dbReference type="SMART" id="SM01139">
    <property type="entry name" value="Drf_FH3"/>
    <property type="match status" value="1"/>
</dbReference>
<feature type="compositionally biased region" description="Low complexity" evidence="1">
    <location>
        <begin position="1134"/>
        <end position="1155"/>
    </location>
</feature>
<dbReference type="Gene3D" id="1.20.58.2220">
    <property type="entry name" value="Formin, FH2 domain"/>
    <property type="match status" value="1"/>
</dbReference>
<evidence type="ECO:0000256" key="1">
    <source>
        <dbReference type="SAM" id="MobiDB-lite"/>
    </source>
</evidence>
<dbReference type="AlphaFoldDB" id="A0A7I8VDH4"/>
<gene>
    <name evidence="4" type="ORF">DGYR_LOCUS3102</name>
</gene>
<accession>A0A7I8VDH4</accession>
<keyword evidence="5" id="KW-1185">Reference proteome</keyword>
<feature type="compositionally biased region" description="Polar residues" evidence="1">
    <location>
        <begin position="1157"/>
        <end position="1167"/>
    </location>
</feature>
<dbReference type="SMART" id="SM00498">
    <property type="entry name" value="FH2"/>
    <property type="match status" value="1"/>
</dbReference>
<dbReference type="PANTHER" id="PTHR46345:SF8">
    <property type="entry name" value="FORMIN 3, ISOFORM B"/>
    <property type="match status" value="1"/>
</dbReference>
<dbReference type="EMBL" id="CAJFCJ010000005">
    <property type="protein sequence ID" value="CAD5114235.1"/>
    <property type="molecule type" value="Genomic_DNA"/>
</dbReference>
<feature type="compositionally biased region" description="Low complexity" evidence="1">
    <location>
        <begin position="1094"/>
        <end position="1108"/>
    </location>
</feature>
<protein>
    <submittedName>
        <fullName evidence="4">DgyrCDS3377</fullName>
    </submittedName>
</protein>
<name>A0A7I8VDH4_9ANNE</name>
<evidence type="ECO:0000259" key="2">
    <source>
        <dbReference type="PROSITE" id="PS51232"/>
    </source>
</evidence>
<dbReference type="InterPro" id="IPR011989">
    <property type="entry name" value="ARM-like"/>
</dbReference>
<dbReference type="InterPro" id="IPR010472">
    <property type="entry name" value="FH3_dom"/>
</dbReference>
<dbReference type="Pfam" id="PF02181">
    <property type="entry name" value="FH2"/>
    <property type="match status" value="1"/>
</dbReference>
<feature type="domain" description="GBD/FH3" evidence="2">
    <location>
        <begin position="1"/>
        <end position="205"/>
    </location>
</feature>
<dbReference type="Proteomes" id="UP000549394">
    <property type="component" value="Unassembled WGS sequence"/>
</dbReference>
<dbReference type="PROSITE" id="PS51232">
    <property type="entry name" value="GBD_FH3"/>
    <property type="match status" value="1"/>
</dbReference>
<dbReference type="SUPFAM" id="SSF101447">
    <property type="entry name" value="Formin homology 2 domain (FH2 domain)"/>
    <property type="match status" value="1"/>
</dbReference>
<reference evidence="4 5" key="1">
    <citation type="submission" date="2020-08" db="EMBL/GenBank/DDBJ databases">
        <authorList>
            <person name="Hejnol A."/>
        </authorList>
    </citation>
    <scope>NUCLEOTIDE SEQUENCE [LARGE SCALE GENOMIC DNA]</scope>
</reference>
<evidence type="ECO:0000313" key="4">
    <source>
        <dbReference type="EMBL" id="CAD5114235.1"/>
    </source>
</evidence>
<dbReference type="PANTHER" id="PTHR46345">
    <property type="entry name" value="INVERTED FORMIN-2"/>
    <property type="match status" value="1"/>
</dbReference>
<dbReference type="Pfam" id="PF06367">
    <property type="entry name" value="Drf_FH3"/>
    <property type="match status" value="1"/>
</dbReference>
<feature type="compositionally biased region" description="Polar residues" evidence="1">
    <location>
        <begin position="1020"/>
        <end position="1029"/>
    </location>
</feature>
<dbReference type="InterPro" id="IPR016024">
    <property type="entry name" value="ARM-type_fold"/>
</dbReference>
<dbReference type="Gene3D" id="1.25.10.10">
    <property type="entry name" value="Leucine-rich Repeat Variant"/>
    <property type="match status" value="1"/>
</dbReference>
<evidence type="ECO:0000313" key="5">
    <source>
        <dbReference type="Proteomes" id="UP000549394"/>
    </source>
</evidence>
<feature type="compositionally biased region" description="Pro residues" evidence="1">
    <location>
        <begin position="290"/>
        <end position="300"/>
    </location>
</feature>
<feature type="compositionally biased region" description="Polar residues" evidence="1">
    <location>
        <begin position="912"/>
        <end position="930"/>
    </location>
</feature>
<dbReference type="SUPFAM" id="SSF48371">
    <property type="entry name" value="ARM repeat"/>
    <property type="match status" value="1"/>
</dbReference>
<feature type="region of interest" description="Disordered" evidence="1">
    <location>
        <begin position="1020"/>
        <end position="1175"/>
    </location>
</feature>
<proteinExistence type="predicted"/>